<dbReference type="Proteomes" id="UP001060215">
    <property type="component" value="Chromosome 8"/>
</dbReference>
<protein>
    <submittedName>
        <fullName evidence="1">Uncharacterized protein</fullName>
    </submittedName>
</protein>
<comment type="caution">
    <text evidence="1">The sequence shown here is derived from an EMBL/GenBank/DDBJ whole genome shotgun (WGS) entry which is preliminary data.</text>
</comment>
<gene>
    <name evidence="1" type="ORF">LOK49_LG09G00060</name>
</gene>
<accession>A0ACC0GKC4</accession>
<keyword evidence="2" id="KW-1185">Reference proteome</keyword>
<name>A0ACC0GKC4_9ERIC</name>
<organism evidence="1 2">
    <name type="scientific">Camellia lanceoleosa</name>
    <dbReference type="NCBI Taxonomy" id="1840588"/>
    <lineage>
        <taxon>Eukaryota</taxon>
        <taxon>Viridiplantae</taxon>
        <taxon>Streptophyta</taxon>
        <taxon>Embryophyta</taxon>
        <taxon>Tracheophyta</taxon>
        <taxon>Spermatophyta</taxon>
        <taxon>Magnoliopsida</taxon>
        <taxon>eudicotyledons</taxon>
        <taxon>Gunneridae</taxon>
        <taxon>Pentapetalae</taxon>
        <taxon>asterids</taxon>
        <taxon>Ericales</taxon>
        <taxon>Theaceae</taxon>
        <taxon>Camellia</taxon>
    </lineage>
</organism>
<reference evidence="1 2" key="1">
    <citation type="journal article" date="2022" name="Plant J.">
        <title>Chromosome-level genome of Camellia lanceoleosa provides a valuable resource for understanding genome evolution and self-incompatibility.</title>
        <authorList>
            <person name="Gong W."/>
            <person name="Xiao S."/>
            <person name="Wang L."/>
            <person name="Liao Z."/>
            <person name="Chang Y."/>
            <person name="Mo W."/>
            <person name="Hu G."/>
            <person name="Li W."/>
            <person name="Zhao G."/>
            <person name="Zhu H."/>
            <person name="Hu X."/>
            <person name="Ji K."/>
            <person name="Xiang X."/>
            <person name="Song Q."/>
            <person name="Yuan D."/>
            <person name="Jin S."/>
            <person name="Zhang L."/>
        </authorList>
    </citation>
    <scope>NUCLEOTIDE SEQUENCE [LARGE SCALE GENOMIC DNA]</scope>
    <source>
        <strain evidence="1">SQ_2022a</strain>
    </source>
</reference>
<evidence type="ECO:0000313" key="2">
    <source>
        <dbReference type="Proteomes" id="UP001060215"/>
    </source>
</evidence>
<sequence length="215" mass="24553">MDQNEKQKLQTSIQSNKYRQFLMKTMQFLLSVSVLSFLLSYSSAISNFFHYFSFRFSTLLFSQTLERKYIFLICNGIVAVLVKNLNFTSSSPPGSDLRDVFAKTDQEDGMKPVLEMEAPVEDEETSVACIEEEQENGSLNIKQEGDSRALITVTDDDEEEEEEKDSGSLIPPLSAEDEGNEVNVSTEELNRKFDEFIRKMKEEIRIEAQQQLIAA</sequence>
<dbReference type="EMBL" id="CM045765">
    <property type="protein sequence ID" value="KAI8001637.1"/>
    <property type="molecule type" value="Genomic_DNA"/>
</dbReference>
<evidence type="ECO:0000313" key="1">
    <source>
        <dbReference type="EMBL" id="KAI8001637.1"/>
    </source>
</evidence>
<proteinExistence type="predicted"/>